<evidence type="ECO:0000256" key="1">
    <source>
        <dbReference type="SAM" id="MobiDB-lite"/>
    </source>
</evidence>
<evidence type="ECO:0000313" key="2">
    <source>
        <dbReference type="EMBL" id="KAK7361289.1"/>
    </source>
</evidence>
<feature type="region of interest" description="Disordered" evidence="1">
    <location>
        <begin position="48"/>
        <end position="75"/>
    </location>
</feature>
<dbReference type="AlphaFoldDB" id="A0AAN9MUP7"/>
<comment type="caution">
    <text evidence="2">The sequence shown here is derived from an EMBL/GenBank/DDBJ whole genome shotgun (WGS) entry which is preliminary data.</text>
</comment>
<proteinExistence type="predicted"/>
<keyword evidence="3" id="KW-1185">Reference proteome</keyword>
<organism evidence="2 3">
    <name type="scientific">Canavalia gladiata</name>
    <name type="common">Sword bean</name>
    <name type="synonym">Dolichos gladiatus</name>
    <dbReference type="NCBI Taxonomy" id="3824"/>
    <lineage>
        <taxon>Eukaryota</taxon>
        <taxon>Viridiplantae</taxon>
        <taxon>Streptophyta</taxon>
        <taxon>Embryophyta</taxon>
        <taxon>Tracheophyta</taxon>
        <taxon>Spermatophyta</taxon>
        <taxon>Magnoliopsida</taxon>
        <taxon>eudicotyledons</taxon>
        <taxon>Gunneridae</taxon>
        <taxon>Pentapetalae</taxon>
        <taxon>rosids</taxon>
        <taxon>fabids</taxon>
        <taxon>Fabales</taxon>
        <taxon>Fabaceae</taxon>
        <taxon>Papilionoideae</taxon>
        <taxon>50 kb inversion clade</taxon>
        <taxon>NPAAA clade</taxon>
        <taxon>indigoferoid/millettioid clade</taxon>
        <taxon>Phaseoleae</taxon>
        <taxon>Canavalia</taxon>
    </lineage>
</organism>
<protein>
    <submittedName>
        <fullName evidence="2">Uncharacterized protein</fullName>
    </submittedName>
</protein>
<dbReference type="EMBL" id="JAYMYQ010000001">
    <property type="protein sequence ID" value="KAK7361289.1"/>
    <property type="molecule type" value="Genomic_DNA"/>
</dbReference>
<accession>A0AAN9MUP7</accession>
<evidence type="ECO:0000313" key="3">
    <source>
        <dbReference type="Proteomes" id="UP001367508"/>
    </source>
</evidence>
<gene>
    <name evidence="2" type="ORF">VNO77_03339</name>
</gene>
<dbReference type="Proteomes" id="UP001367508">
    <property type="component" value="Unassembled WGS sequence"/>
</dbReference>
<reference evidence="2 3" key="1">
    <citation type="submission" date="2024-01" db="EMBL/GenBank/DDBJ databases">
        <title>The genomes of 5 underutilized Papilionoideae crops provide insights into root nodulation and disease resistanc.</title>
        <authorList>
            <person name="Jiang F."/>
        </authorList>
    </citation>
    <scope>NUCLEOTIDE SEQUENCE [LARGE SCALE GENOMIC DNA]</scope>
    <source>
        <strain evidence="2">LVBAO_FW01</strain>
        <tissue evidence="2">Leaves</tissue>
    </source>
</reference>
<name>A0AAN9MUP7_CANGL</name>
<sequence>MVWDLIQSPFWEVVACIVACVNGVKQAFPHYRRLDGGVIYAASNKTWGEETPLSGGENSRLGERDEDGGSITVGGVPCIRLHSPLHRRKDS</sequence>